<dbReference type="InterPro" id="IPR013785">
    <property type="entry name" value="Aldolase_TIM"/>
</dbReference>
<dbReference type="Pfam" id="PF00724">
    <property type="entry name" value="Oxidored_FMN"/>
    <property type="match status" value="1"/>
</dbReference>
<keyword evidence="2" id="KW-0560">Oxidoreductase</keyword>
<feature type="domain" description="NADH:flavin oxidoreductase/NADH oxidase N-terminal" evidence="3">
    <location>
        <begin position="3"/>
        <end position="325"/>
    </location>
</feature>
<accession>A0A1M5Z9S4</accession>
<evidence type="ECO:0000256" key="1">
    <source>
        <dbReference type="ARBA" id="ARBA00022630"/>
    </source>
</evidence>
<dbReference type="EMBL" id="FQXU01000008">
    <property type="protein sequence ID" value="SHI20878.1"/>
    <property type="molecule type" value="Genomic_DNA"/>
</dbReference>
<evidence type="ECO:0000313" key="5">
    <source>
        <dbReference type="Proteomes" id="UP000184241"/>
    </source>
</evidence>
<dbReference type="InterPro" id="IPR051799">
    <property type="entry name" value="NADH_flavin_oxidoreductase"/>
</dbReference>
<evidence type="ECO:0000313" key="4">
    <source>
        <dbReference type="EMBL" id="SHI20878.1"/>
    </source>
</evidence>
<dbReference type="GO" id="GO:0016491">
    <property type="term" value="F:oxidoreductase activity"/>
    <property type="evidence" value="ECO:0007669"/>
    <property type="project" value="UniProtKB-KW"/>
</dbReference>
<dbReference type="Proteomes" id="UP000184241">
    <property type="component" value="Unassembled WGS sequence"/>
</dbReference>
<proteinExistence type="predicted"/>
<evidence type="ECO:0000259" key="3">
    <source>
        <dbReference type="Pfam" id="PF00724"/>
    </source>
</evidence>
<gene>
    <name evidence="4" type="ORF">SAMN02745941_02664</name>
</gene>
<dbReference type="InterPro" id="IPR001155">
    <property type="entry name" value="OxRdtase_FMN_N"/>
</dbReference>
<organism evidence="4 5">
    <name type="scientific">Clostridium intestinale DSM 6191</name>
    <dbReference type="NCBI Taxonomy" id="1121320"/>
    <lineage>
        <taxon>Bacteria</taxon>
        <taxon>Bacillati</taxon>
        <taxon>Bacillota</taxon>
        <taxon>Clostridia</taxon>
        <taxon>Eubacteriales</taxon>
        <taxon>Clostridiaceae</taxon>
        <taxon>Clostridium</taxon>
    </lineage>
</organism>
<sequence length="328" mass="35204">MSKLFNSIQIGSLNLNSRLVMPPMATGKAPDGNVTEDILKYYDDKSQGGYIGLIVIEHSYIMPEGKAHKNQLSVSEGVDIDKLKTLADIIHKNGSKAVMQINHAGIQTSEEVTGFPSVGPSAVANSKGVVAKELSVDEIKGIVKAFGEAASRVKSAGFDGVEIHAAHGYLLHQFFTPLTNKRTDSYGGDVKNRIRIHLEVIEAVRKAVGENFPILLRLGASDYTEGGVTIEDSLVAGLEFEKAGINILDVSGGVRGFVVPGANEEGYFWPLTKALKEALSIPVVLTGGIVTPEAAEKLLQEEKADLIGVGRAIYKDSDWSKKAFESLK</sequence>
<dbReference type="PANTHER" id="PTHR43656">
    <property type="entry name" value="BINDING OXIDOREDUCTASE, PUTATIVE (AFU_ORTHOLOGUE AFUA_2G08260)-RELATED"/>
    <property type="match status" value="1"/>
</dbReference>
<keyword evidence="1" id="KW-0285">Flavoprotein</keyword>
<dbReference type="CDD" id="cd02803">
    <property type="entry name" value="OYE_like_FMN_family"/>
    <property type="match status" value="1"/>
</dbReference>
<name>A0A1M5Z9S4_9CLOT</name>
<dbReference type="AlphaFoldDB" id="A0A1M5Z9S4"/>
<evidence type="ECO:0000256" key="2">
    <source>
        <dbReference type="ARBA" id="ARBA00023002"/>
    </source>
</evidence>
<protein>
    <submittedName>
        <fullName evidence="4">2,4-dienoyl-CoA reductase</fullName>
    </submittedName>
</protein>
<dbReference type="PANTHER" id="PTHR43656:SF2">
    <property type="entry name" value="BINDING OXIDOREDUCTASE, PUTATIVE (AFU_ORTHOLOGUE AFUA_2G08260)-RELATED"/>
    <property type="match status" value="1"/>
</dbReference>
<dbReference type="RefSeq" id="WP_073020125.1">
    <property type="nucleotide sequence ID" value="NZ_FQXU01000008.1"/>
</dbReference>
<dbReference type="Gene3D" id="3.20.20.70">
    <property type="entry name" value="Aldolase class I"/>
    <property type="match status" value="1"/>
</dbReference>
<reference evidence="4 5" key="1">
    <citation type="submission" date="2016-11" db="EMBL/GenBank/DDBJ databases">
        <authorList>
            <person name="Jaros S."/>
            <person name="Januszkiewicz K."/>
            <person name="Wedrychowicz H."/>
        </authorList>
    </citation>
    <scope>NUCLEOTIDE SEQUENCE [LARGE SCALE GENOMIC DNA]</scope>
    <source>
        <strain evidence="4 5">DSM 6191</strain>
    </source>
</reference>
<dbReference type="SUPFAM" id="SSF51395">
    <property type="entry name" value="FMN-linked oxidoreductases"/>
    <property type="match status" value="1"/>
</dbReference>
<dbReference type="GO" id="GO:0010181">
    <property type="term" value="F:FMN binding"/>
    <property type="evidence" value="ECO:0007669"/>
    <property type="project" value="InterPro"/>
</dbReference>